<dbReference type="Proteomes" id="UP000694892">
    <property type="component" value="Chromosome 2L"/>
</dbReference>
<organism evidence="1 2">
    <name type="scientific">Xenopus laevis</name>
    <name type="common">African clawed frog</name>
    <dbReference type="NCBI Taxonomy" id="8355"/>
    <lineage>
        <taxon>Eukaryota</taxon>
        <taxon>Metazoa</taxon>
        <taxon>Chordata</taxon>
        <taxon>Craniata</taxon>
        <taxon>Vertebrata</taxon>
        <taxon>Euteleostomi</taxon>
        <taxon>Amphibia</taxon>
        <taxon>Batrachia</taxon>
        <taxon>Anura</taxon>
        <taxon>Pipoidea</taxon>
        <taxon>Pipidae</taxon>
        <taxon>Xenopodinae</taxon>
        <taxon>Xenopus</taxon>
        <taxon>Xenopus</taxon>
    </lineage>
</organism>
<proteinExistence type="predicted"/>
<dbReference type="AlphaFoldDB" id="A0A974DPA2"/>
<accession>A0A974DPA2</accession>
<evidence type="ECO:0000313" key="1">
    <source>
        <dbReference type="EMBL" id="OCT94631.1"/>
    </source>
</evidence>
<name>A0A974DPA2_XENLA</name>
<sequence>MKNIPLIFLLKFEKIIIQGERGELFHMTVFLVLLSSLKEGLILNQTGGGLQCLPGESVNPAVSEFCDAAFLPTGTVNPEGNCHLAISIY</sequence>
<reference evidence="2" key="1">
    <citation type="journal article" date="2016" name="Nature">
        <title>Genome evolution in the allotetraploid frog Xenopus laevis.</title>
        <authorList>
            <person name="Session A.M."/>
            <person name="Uno Y."/>
            <person name="Kwon T."/>
            <person name="Chapman J.A."/>
            <person name="Toyoda A."/>
            <person name="Takahashi S."/>
            <person name="Fukui A."/>
            <person name="Hikosaka A."/>
            <person name="Suzuki A."/>
            <person name="Kondo M."/>
            <person name="van Heeringen S.J."/>
            <person name="Quigley I."/>
            <person name="Heinz S."/>
            <person name="Ogino H."/>
            <person name="Ochi H."/>
            <person name="Hellsten U."/>
            <person name="Lyons J.B."/>
            <person name="Simakov O."/>
            <person name="Putnam N."/>
            <person name="Stites J."/>
            <person name="Kuroki Y."/>
            <person name="Tanaka T."/>
            <person name="Michiue T."/>
            <person name="Watanabe M."/>
            <person name="Bogdanovic O."/>
            <person name="Lister R."/>
            <person name="Georgiou G."/>
            <person name="Paranjpe S.S."/>
            <person name="van Kruijsbergen I."/>
            <person name="Shu S."/>
            <person name="Carlson J."/>
            <person name="Kinoshita T."/>
            <person name="Ohta Y."/>
            <person name="Mawaribuchi S."/>
            <person name="Jenkins J."/>
            <person name="Grimwood J."/>
            <person name="Schmutz J."/>
            <person name="Mitros T."/>
            <person name="Mozaffari S.V."/>
            <person name="Suzuki Y."/>
            <person name="Haramoto Y."/>
            <person name="Yamamoto T.S."/>
            <person name="Takagi C."/>
            <person name="Heald R."/>
            <person name="Miller K."/>
            <person name="Haudenschild C."/>
            <person name="Kitzman J."/>
            <person name="Nakayama T."/>
            <person name="Izutsu Y."/>
            <person name="Robert J."/>
            <person name="Fortriede J."/>
            <person name="Burns K."/>
            <person name="Lotay V."/>
            <person name="Karimi K."/>
            <person name="Yasuoka Y."/>
            <person name="Dichmann D.S."/>
            <person name="Flajnik M.F."/>
            <person name="Houston D.W."/>
            <person name="Shendure J."/>
            <person name="DuPasquier L."/>
            <person name="Vize P.D."/>
            <person name="Zorn A.M."/>
            <person name="Ito M."/>
            <person name="Marcotte E.M."/>
            <person name="Wallingford J.B."/>
            <person name="Ito Y."/>
            <person name="Asashima M."/>
            <person name="Ueno N."/>
            <person name="Matsuda Y."/>
            <person name="Veenstra G.J."/>
            <person name="Fujiyama A."/>
            <person name="Harland R.M."/>
            <person name="Taira M."/>
            <person name="Rokhsar D.S."/>
        </authorList>
    </citation>
    <scope>NUCLEOTIDE SEQUENCE [LARGE SCALE GENOMIC DNA]</scope>
    <source>
        <strain evidence="2">J</strain>
    </source>
</reference>
<gene>
    <name evidence="1" type="ORF">XELAEV_18012315mg</name>
</gene>
<protein>
    <submittedName>
        <fullName evidence="1">Uncharacterized protein</fullName>
    </submittedName>
</protein>
<dbReference type="EMBL" id="CM004468">
    <property type="protein sequence ID" value="OCT94631.1"/>
    <property type="molecule type" value="Genomic_DNA"/>
</dbReference>
<evidence type="ECO:0000313" key="2">
    <source>
        <dbReference type="Proteomes" id="UP000694892"/>
    </source>
</evidence>